<dbReference type="InterPro" id="IPR019734">
    <property type="entry name" value="TPR_rpt"/>
</dbReference>
<gene>
    <name evidence="2" type="primary">nprR</name>
    <name evidence="2" type="ORF">GCM10011409_29410</name>
</gene>
<dbReference type="PROSITE" id="PS50943">
    <property type="entry name" value="HTH_CROC1"/>
    <property type="match status" value="1"/>
</dbReference>
<evidence type="ECO:0000313" key="3">
    <source>
        <dbReference type="Proteomes" id="UP000621492"/>
    </source>
</evidence>
<dbReference type="Pfam" id="PF01381">
    <property type="entry name" value="HTH_3"/>
    <property type="match status" value="1"/>
</dbReference>
<dbReference type="InterPro" id="IPR010982">
    <property type="entry name" value="Lambda_DNA-bd_dom_sf"/>
</dbReference>
<reference evidence="2" key="1">
    <citation type="journal article" date="2014" name="Int. J. Syst. Evol. Microbiol.">
        <title>Complete genome sequence of Corynebacterium casei LMG S-19264T (=DSM 44701T), isolated from a smear-ripened cheese.</title>
        <authorList>
            <consortium name="US DOE Joint Genome Institute (JGI-PGF)"/>
            <person name="Walter F."/>
            <person name="Albersmeier A."/>
            <person name="Kalinowski J."/>
            <person name="Ruckert C."/>
        </authorList>
    </citation>
    <scope>NUCLEOTIDE SEQUENCE</scope>
    <source>
        <strain evidence="2">CGMCC 1.15454</strain>
    </source>
</reference>
<dbReference type="SUPFAM" id="SSF47413">
    <property type="entry name" value="lambda repressor-like DNA-binding domains"/>
    <property type="match status" value="1"/>
</dbReference>
<dbReference type="Gene3D" id="1.10.260.40">
    <property type="entry name" value="lambda repressor-like DNA-binding domains"/>
    <property type="match status" value="1"/>
</dbReference>
<evidence type="ECO:0000313" key="2">
    <source>
        <dbReference type="EMBL" id="GGB49918.1"/>
    </source>
</evidence>
<dbReference type="SMART" id="SM00028">
    <property type="entry name" value="TPR"/>
    <property type="match status" value="4"/>
</dbReference>
<reference evidence="2" key="2">
    <citation type="submission" date="2020-09" db="EMBL/GenBank/DDBJ databases">
        <authorList>
            <person name="Sun Q."/>
            <person name="Zhou Y."/>
        </authorList>
    </citation>
    <scope>NUCLEOTIDE SEQUENCE</scope>
    <source>
        <strain evidence="2">CGMCC 1.15454</strain>
    </source>
</reference>
<dbReference type="SUPFAM" id="SSF48452">
    <property type="entry name" value="TPR-like"/>
    <property type="match status" value="1"/>
</dbReference>
<protein>
    <submittedName>
        <fullName evidence="2">Transcriptional regulator</fullName>
    </submittedName>
</protein>
<dbReference type="GO" id="GO:0003677">
    <property type="term" value="F:DNA binding"/>
    <property type="evidence" value="ECO:0007669"/>
    <property type="project" value="InterPro"/>
</dbReference>
<feature type="domain" description="HTH cro/C1-type" evidence="1">
    <location>
        <begin position="7"/>
        <end position="60"/>
    </location>
</feature>
<keyword evidence="3" id="KW-1185">Reference proteome</keyword>
<proteinExistence type="predicted"/>
<dbReference type="SMART" id="SM00530">
    <property type="entry name" value="HTH_XRE"/>
    <property type="match status" value="1"/>
</dbReference>
<name>A0A9W5TZ56_9BACI</name>
<dbReference type="EMBL" id="BMJD01000026">
    <property type="protein sequence ID" value="GGB49918.1"/>
    <property type="molecule type" value="Genomic_DNA"/>
</dbReference>
<dbReference type="AlphaFoldDB" id="A0A9W5TZ56"/>
<dbReference type="Pfam" id="PF13181">
    <property type="entry name" value="TPR_8"/>
    <property type="match status" value="1"/>
</dbReference>
<dbReference type="RefSeq" id="WP_102415851.1">
    <property type="nucleotide sequence ID" value="NZ_BMJD01000026.1"/>
</dbReference>
<comment type="caution">
    <text evidence="2">The sequence shown here is derived from an EMBL/GenBank/DDBJ whole genome shotgun (WGS) entry which is preliminary data.</text>
</comment>
<dbReference type="Proteomes" id="UP000621492">
    <property type="component" value="Unassembled WGS sequence"/>
</dbReference>
<sequence length="421" mass="49683">MEIGSYIKLHRIKQEMTQAELAEGIVSFAYLSKIENGKTEASPEVISLLCTRLGIQLDNEKDITIKNKCQEWYSQLFEVNDKDEIERGYNELEALMEDTHSESMVMFEIHKIRYFLILGRYEAALTQINSLADLSSTFDSLHQFYWYKFKGNYNSQVGEFNQAMRMYKLAEEKLNHLELAESEIADLQYTISVTHSKLRNTLDSIEYANKALDVFQRNYNFLRCAQCHIMLGISYRRLKMYDKAIKNHNLAKHLGKLNKNKQIIQLVNQNLGVLYSTKGQQEEAIKFFRAIIDDDEVHIVERFAAVASIVNEYYNVQNFEKAKELVNQGFELMKQFGNMDPYKLYYYVMYTYYFALNGEHEKFENIVINEFIPYLKKHKDYINLVIYARMLAEHYENSHQYKNATKYYKLANSAYEQLTIL</sequence>
<evidence type="ECO:0000259" key="1">
    <source>
        <dbReference type="PROSITE" id="PS50943"/>
    </source>
</evidence>
<dbReference type="Gene3D" id="1.25.40.10">
    <property type="entry name" value="Tetratricopeptide repeat domain"/>
    <property type="match status" value="1"/>
</dbReference>
<dbReference type="InterPro" id="IPR001387">
    <property type="entry name" value="Cro/C1-type_HTH"/>
</dbReference>
<dbReference type="CDD" id="cd00093">
    <property type="entry name" value="HTH_XRE"/>
    <property type="match status" value="1"/>
</dbReference>
<accession>A0A9W5TZ56</accession>
<organism evidence="2 3">
    <name type="scientific">Lentibacillus populi</name>
    <dbReference type="NCBI Taxonomy" id="1827502"/>
    <lineage>
        <taxon>Bacteria</taxon>
        <taxon>Bacillati</taxon>
        <taxon>Bacillota</taxon>
        <taxon>Bacilli</taxon>
        <taxon>Bacillales</taxon>
        <taxon>Bacillaceae</taxon>
        <taxon>Lentibacillus</taxon>
    </lineage>
</organism>
<dbReference type="InterPro" id="IPR011990">
    <property type="entry name" value="TPR-like_helical_dom_sf"/>
</dbReference>